<evidence type="ECO:0000313" key="2">
    <source>
        <dbReference type="EMBL" id="PPQ30575.1"/>
    </source>
</evidence>
<comment type="caution">
    <text evidence="2">The sequence shown here is derived from an EMBL/GenBank/DDBJ whole genome shotgun (WGS) entry which is preliminary data.</text>
</comment>
<dbReference type="NCBIfam" id="TIGR01764">
    <property type="entry name" value="excise"/>
    <property type="match status" value="1"/>
</dbReference>
<dbReference type="InterPro" id="IPR010093">
    <property type="entry name" value="SinI_DNA-bd"/>
</dbReference>
<keyword evidence="3" id="KW-1185">Reference proteome</keyword>
<dbReference type="InterPro" id="IPR041657">
    <property type="entry name" value="HTH_17"/>
</dbReference>
<dbReference type="EMBL" id="NHRY01000208">
    <property type="protein sequence ID" value="PPQ30575.1"/>
    <property type="molecule type" value="Genomic_DNA"/>
</dbReference>
<dbReference type="SUPFAM" id="SSF46955">
    <property type="entry name" value="Putative DNA-binding domain"/>
    <property type="match status" value="1"/>
</dbReference>
<dbReference type="GO" id="GO:0003677">
    <property type="term" value="F:DNA binding"/>
    <property type="evidence" value="ECO:0007669"/>
    <property type="project" value="InterPro"/>
</dbReference>
<feature type="domain" description="Helix-turn-helix" evidence="1">
    <location>
        <begin position="6"/>
        <end position="55"/>
    </location>
</feature>
<organism evidence="2 3">
    <name type="scientific">Rhodopila globiformis</name>
    <name type="common">Rhodopseudomonas globiformis</name>
    <dbReference type="NCBI Taxonomy" id="1071"/>
    <lineage>
        <taxon>Bacteria</taxon>
        <taxon>Pseudomonadati</taxon>
        <taxon>Pseudomonadota</taxon>
        <taxon>Alphaproteobacteria</taxon>
        <taxon>Acetobacterales</taxon>
        <taxon>Acetobacteraceae</taxon>
        <taxon>Rhodopila</taxon>
    </lineage>
</organism>
<dbReference type="AlphaFoldDB" id="A0A2S6N7H6"/>
<proteinExistence type="predicted"/>
<sequence>MAEVVLLTKKMVAARLGCTERTIDNLLNSGDGPPSIKIGGLRRIPAAEFEAWIAAKLAAARRPAATPDAG</sequence>
<accession>A0A2S6N7H6</accession>
<protein>
    <recommendedName>
        <fullName evidence="1">Helix-turn-helix domain-containing protein</fullName>
    </recommendedName>
</protein>
<dbReference type="RefSeq" id="WP_146101843.1">
    <property type="nucleotide sequence ID" value="NZ_NHRY01000208.1"/>
</dbReference>
<evidence type="ECO:0000259" key="1">
    <source>
        <dbReference type="Pfam" id="PF12728"/>
    </source>
</evidence>
<evidence type="ECO:0000313" key="3">
    <source>
        <dbReference type="Proteomes" id="UP000239724"/>
    </source>
</evidence>
<dbReference type="InterPro" id="IPR009061">
    <property type="entry name" value="DNA-bd_dom_put_sf"/>
</dbReference>
<dbReference type="Proteomes" id="UP000239724">
    <property type="component" value="Unassembled WGS sequence"/>
</dbReference>
<name>A0A2S6N7H6_RHOGL</name>
<reference evidence="2 3" key="1">
    <citation type="journal article" date="2018" name="Arch. Microbiol.">
        <title>New insights into the metabolic potential of the phototrophic purple bacterium Rhodopila globiformis DSM 161(T) from its draft genome sequence and evidence for a vanadium-dependent nitrogenase.</title>
        <authorList>
            <person name="Imhoff J.F."/>
            <person name="Rahn T."/>
            <person name="Kunzel S."/>
            <person name="Neulinger S.C."/>
        </authorList>
    </citation>
    <scope>NUCLEOTIDE SEQUENCE [LARGE SCALE GENOMIC DNA]</scope>
    <source>
        <strain evidence="2 3">DSM 161</strain>
    </source>
</reference>
<gene>
    <name evidence="2" type="ORF">CCS01_18865</name>
</gene>
<dbReference type="Pfam" id="PF12728">
    <property type="entry name" value="HTH_17"/>
    <property type="match status" value="1"/>
</dbReference>